<dbReference type="Proteomes" id="UP000309038">
    <property type="component" value="Unassembled WGS sequence"/>
</dbReference>
<dbReference type="InterPro" id="IPR050505">
    <property type="entry name" value="WDR55/POC1"/>
</dbReference>
<dbReference type="SMART" id="SM00320">
    <property type="entry name" value="WD40"/>
    <property type="match status" value="8"/>
</dbReference>
<dbReference type="InterPro" id="IPR001680">
    <property type="entry name" value="WD40_rpt"/>
</dbReference>
<feature type="repeat" description="WD" evidence="3">
    <location>
        <begin position="602"/>
        <end position="634"/>
    </location>
</feature>
<protein>
    <submittedName>
        <fullName evidence="4">Uncharacterized protein</fullName>
    </submittedName>
</protein>
<dbReference type="EMBL" id="SGPJ01000009">
    <property type="protein sequence ID" value="THH02239.1"/>
    <property type="molecule type" value="Genomic_DNA"/>
</dbReference>
<dbReference type="SUPFAM" id="SSF50978">
    <property type="entry name" value="WD40 repeat-like"/>
    <property type="match status" value="1"/>
</dbReference>
<accession>A0A4S4KU45</accession>
<organism evidence="4 5">
    <name type="scientific">Hermanssonia centrifuga</name>
    <dbReference type="NCBI Taxonomy" id="98765"/>
    <lineage>
        <taxon>Eukaryota</taxon>
        <taxon>Fungi</taxon>
        <taxon>Dikarya</taxon>
        <taxon>Basidiomycota</taxon>
        <taxon>Agaricomycotina</taxon>
        <taxon>Agaricomycetes</taxon>
        <taxon>Polyporales</taxon>
        <taxon>Meruliaceae</taxon>
        <taxon>Hermanssonia</taxon>
    </lineage>
</organism>
<dbReference type="PROSITE" id="PS50082">
    <property type="entry name" value="WD_REPEATS_2"/>
    <property type="match status" value="4"/>
</dbReference>
<evidence type="ECO:0000256" key="2">
    <source>
        <dbReference type="ARBA" id="ARBA00022737"/>
    </source>
</evidence>
<evidence type="ECO:0000256" key="3">
    <source>
        <dbReference type="PROSITE-ProRule" id="PRU00221"/>
    </source>
</evidence>
<feature type="repeat" description="WD" evidence="3">
    <location>
        <begin position="555"/>
        <end position="596"/>
    </location>
</feature>
<dbReference type="Pfam" id="PF00400">
    <property type="entry name" value="WD40"/>
    <property type="match status" value="4"/>
</dbReference>
<comment type="caution">
    <text evidence="4">The sequence shown here is derived from an EMBL/GenBank/DDBJ whole genome shotgun (WGS) entry which is preliminary data.</text>
</comment>
<gene>
    <name evidence="4" type="ORF">EW026_g635</name>
</gene>
<dbReference type="Gene3D" id="2.130.10.10">
    <property type="entry name" value="YVTN repeat-like/Quinoprotein amine dehydrogenase"/>
    <property type="match status" value="3"/>
</dbReference>
<dbReference type="PANTHER" id="PTHR44019:SF8">
    <property type="entry name" value="POC1 CENTRIOLAR PROTEIN HOMOLOG"/>
    <property type="match status" value="1"/>
</dbReference>
<reference evidence="4 5" key="1">
    <citation type="submission" date="2019-02" db="EMBL/GenBank/DDBJ databases">
        <title>Genome sequencing of the rare red list fungi Phlebia centrifuga.</title>
        <authorList>
            <person name="Buettner E."/>
            <person name="Kellner H."/>
        </authorList>
    </citation>
    <scope>NUCLEOTIDE SEQUENCE [LARGE SCALE GENOMIC DNA]</scope>
    <source>
        <strain evidence="4 5">DSM 108282</strain>
    </source>
</reference>
<keyword evidence="5" id="KW-1185">Reference proteome</keyword>
<dbReference type="PANTHER" id="PTHR44019">
    <property type="entry name" value="WD REPEAT-CONTAINING PROTEIN 55"/>
    <property type="match status" value="1"/>
</dbReference>
<evidence type="ECO:0000313" key="5">
    <source>
        <dbReference type="Proteomes" id="UP000309038"/>
    </source>
</evidence>
<dbReference type="PROSITE" id="PS50294">
    <property type="entry name" value="WD_REPEATS_REGION"/>
    <property type="match status" value="1"/>
</dbReference>
<evidence type="ECO:0000313" key="4">
    <source>
        <dbReference type="EMBL" id="THH02239.1"/>
    </source>
</evidence>
<dbReference type="PROSITE" id="PS00678">
    <property type="entry name" value="WD_REPEATS_1"/>
    <property type="match status" value="1"/>
</dbReference>
<dbReference type="InterPro" id="IPR015943">
    <property type="entry name" value="WD40/YVTN_repeat-like_dom_sf"/>
</dbReference>
<dbReference type="InterPro" id="IPR019775">
    <property type="entry name" value="WD40_repeat_CS"/>
</dbReference>
<keyword evidence="1 3" id="KW-0853">WD repeat</keyword>
<keyword evidence="2" id="KW-0677">Repeat</keyword>
<evidence type="ECO:0000256" key="1">
    <source>
        <dbReference type="ARBA" id="ARBA00022574"/>
    </source>
</evidence>
<feature type="repeat" description="WD" evidence="3">
    <location>
        <begin position="677"/>
        <end position="718"/>
    </location>
</feature>
<dbReference type="AlphaFoldDB" id="A0A4S4KU45"/>
<dbReference type="InterPro" id="IPR036322">
    <property type="entry name" value="WD40_repeat_dom_sf"/>
</dbReference>
<sequence length="764" mass="84993">MESFANVYASEMFIDDGRGIPLWHPEPELHIGDVGLFYNGGFVRLFNITVPAGHPYNSGRGVPPGFRPLRCNPKLWQTKDTPPGAFKTRDEIEATARDLGGGFFMGDTPKEHIGWEIECQSEWGALLILRDYAKQESLLSDKQCMRYIYANHMSWYHFAMASHLPFEFEPEDVVLVKGTVKTSDWAVLALQVEHNMSDEAPLFRGTFEPEETGGFVLSVKESSRMCYEYHCSPTGPQRQDHCLFVSHYRIKYRDGPPGLGSSHSIEVDVTYPDCYEYVLLDILEGFETVDVAITNDADFHGWFQHSCKEPGDVGYTYTVTEPNTLEDIDGKIGIVSMDFVLRWFQKNMIEYHLFNGPLHKAWSIHERVEERTLCMLPNGLRPLGLGNVTLPKSDDEPSEKLRFRSLLDDSIGWVEDADLVSMAVSPDGRHVAVAGYQDHIIRIWDIKACKLVEKLRKHRDHVTTIAYSPTGDTLLSGGGDWCILWASETTWNSDKRLLNLWVSQGVVAKVVFAPDGQRFARGGPDSGVALVSLNSRPQANSDADNGVEQLLTPFLTSHYLEMTILNFSPDGSRLICGATDGITNLLDVVTGERITRLNHAVTVSFSPDGSRIVAGCGDGATRIWDTQTGKLLLTFKKNAGFNVIFSPDGSEIAACTRDEDSAVLVYDANSGRRHLTLREPKGKVSAFTFSHAGDLIASGTTLGSVSLWDAKTGKLIARMDAVLDEESAMLVHLAFTLDDKDLICLHSDTALRVWSIVDIERLAD</sequence>
<name>A0A4S4KU45_9APHY</name>
<proteinExistence type="predicted"/>
<feature type="repeat" description="WD" evidence="3">
    <location>
        <begin position="455"/>
        <end position="480"/>
    </location>
</feature>